<dbReference type="eggNOG" id="COG3637">
    <property type="taxonomic scope" value="Bacteria"/>
</dbReference>
<sequence length="281" mass="31500">MKRIYFFAIITFLFACVNAYSQTASDTIPDITKPANELELANTLQNPIAHLINLQYQNNFEFKVGPQNAFRYTLNFQPLIPFHLGEKWSIITRSIIPVISQIGMSNPTGKTGISDFVLNTYLSPKNIPFVLGIGPSVQFPVASSPAFGAGKWAGGVTIALLKQFGSFRIAAIPHHLWSNKDDRTERNINFTFIRSYITYLNKSRTTYGVFSEVIRDWSAGTWNVGLTPTIGQLTKLVNQYVDLSIGIKYYVVAPEQAPQWGIRVTVIEVIPTKALSRMMNK</sequence>
<evidence type="ECO:0000313" key="3">
    <source>
        <dbReference type="Proteomes" id="UP000030185"/>
    </source>
</evidence>
<dbReference type="Proteomes" id="UP000030185">
    <property type="component" value="Unassembled WGS sequence"/>
</dbReference>
<keyword evidence="1" id="KW-0732">Signal</keyword>
<dbReference type="AlphaFoldDB" id="A0A098L9Z6"/>
<gene>
    <name evidence="2" type="ORF">MYP_384</name>
</gene>
<dbReference type="OrthoDB" id="9809066at2"/>
<evidence type="ECO:0000313" key="2">
    <source>
        <dbReference type="EMBL" id="GAL83158.1"/>
    </source>
</evidence>
<proteinExistence type="predicted"/>
<evidence type="ECO:0000256" key="1">
    <source>
        <dbReference type="SAM" id="SignalP"/>
    </source>
</evidence>
<dbReference type="PROSITE" id="PS51257">
    <property type="entry name" value="PROKAR_LIPOPROTEIN"/>
    <property type="match status" value="1"/>
</dbReference>
<reference evidence="2 3" key="1">
    <citation type="submission" date="2014-09" db="EMBL/GenBank/DDBJ databases">
        <title>Sporocytophaga myxococcoides PG-01 genome sequencing.</title>
        <authorList>
            <person name="Liu L."/>
            <person name="Gao P.J."/>
            <person name="Chen G.J."/>
            <person name="Wang L.S."/>
        </authorList>
    </citation>
    <scope>NUCLEOTIDE SEQUENCE [LARGE SCALE GENOMIC DNA]</scope>
    <source>
        <strain evidence="2 3">PG-01</strain>
    </source>
</reference>
<dbReference type="RefSeq" id="WP_045457627.1">
    <property type="nucleotide sequence ID" value="NZ_BBLT01000001.1"/>
</dbReference>
<comment type="caution">
    <text evidence="2">The sequence shown here is derived from an EMBL/GenBank/DDBJ whole genome shotgun (WGS) entry which is preliminary data.</text>
</comment>
<keyword evidence="3" id="KW-1185">Reference proteome</keyword>
<dbReference type="STRING" id="153721.MYP_384"/>
<evidence type="ECO:0008006" key="4">
    <source>
        <dbReference type="Google" id="ProtNLM"/>
    </source>
</evidence>
<accession>A0A098L9Z6</accession>
<feature type="chain" id="PRO_5001937023" description="Neuromedin U" evidence="1">
    <location>
        <begin position="20"/>
        <end position="281"/>
    </location>
</feature>
<protein>
    <recommendedName>
        <fullName evidence="4">Neuromedin U</fullName>
    </recommendedName>
</protein>
<feature type="signal peptide" evidence="1">
    <location>
        <begin position="1"/>
        <end position="19"/>
    </location>
</feature>
<organism evidence="2 3">
    <name type="scientific">Sporocytophaga myxococcoides</name>
    <dbReference type="NCBI Taxonomy" id="153721"/>
    <lineage>
        <taxon>Bacteria</taxon>
        <taxon>Pseudomonadati</taxon>
        <taxon>Bacteroidota</taxon>
        <taxon>Cytophagia</taxon>
        <taxon>Cytophagales</taxon>
        <taxon>Cytophagaceae</taxon>
        <taxon>Sporocytophaga</taxon>
    </lineage>
</organism>
<name>A0A098L9Z6_9BACT</name>
<dbReference type="EMBL" id="BBLT01000001">
    <property type="protein sequence ID" value="GAL83158.1"/>
    <property type="molecule type" value="Genomic_DNA"/>
</dbReference>